<accession>A0A975JW29</accession>
<dbReference type="PANTHER" id="PTHR42976:SF1">
    <property type="entry name" value="GH18 DOMAIN-CONTAINING PROTEIN-RELATED"/>
    <property type="match status" value="1"/>
</dbReference>
<proteinExistence type="predicted"/>
<evidence type="ECO:0008006" key="4">
    <source>
        <dbReference type="Google" id="ProtNLM"/>
    </source>
</evidence>
<dbReference type="AlphaFoldDB" id="A0A975JW29"/>
<dbReference type="Proteomes" id="UP000682202">
    <property type="component" value="Chromosome"/>
</dbReference>
<dbReference type="EMBL" id="CP046600">
    <property type="protein sequence ID" value="QUR66736.1"/>
    <property type="molecule type" value="Genomic_DNA"/>
</dbReference>
<evidence type="ECO:0000256" key="1">
    <source>
        <dbReference type="SAM" id="MobiDB-lite"/>
    </source>
</evidence>
<reference evidence="2" key="1">
    <citation type="submission" date="2019-12" db="EMBL/GenBank/DDBJ databases">
        <title>Mycobacterium spongiae sp. nov.</title>
        <authorList>
            <person name="Stinear T."/>
        </authorList>
    </citation>
    <scope>NUCLEOTIDE SEQUENCE</scope>
    <source>
        <strain evidence="2">FSD4b-SM</strain>
    </source>
</reference>
<evidence type="ECO:0000313" key="3">
    <source>
        <dbReference type="Proteomes" id="UP000682202"/>
    </source>
</evidence>
<evidence type="ECO:0000313" key="2">
    <source>
        <dbReference type="EMBL" id="QUR66736.1"/>
    </source>
</evidence>
<feature type="compositionally biased region" description="Low complexity" evidence="1">
    <location>
        <begin position="149"/>
        <end position="158"/>
    </location>
</feature>
<feature type="region of interest" description="Disordered" evidence="1">
    <location>
        <begin position="143"/>
        <end position="162"/>
    </location>
</feature>
<dbReference type="Gene3D" id="3.20.20.80">
    <property type="entry name" value="Glycosidases"/>
    <property type="match status" value="2"/>
</dbReference>
<protein>
    <recommendedName>
        <fullName evidence="4">GH18 domain-containing protein</fullName>
    </recommendedName>
</protein>
<keyword evidence="3" id="KW-1185">Reference proteome</keyword>
<dbReference type="InterPro" id="IPR052750">
    <property type="entry name" value="GH18_Chitinase"/>
</dbReference>
<gene>
    <name evidence="2" type="ORF">F6B93_06175</name>
</gene>
<name>A0A975JW29_9MYCO</name>
<dbReference type="KEGG" id="mspg:F6B93_06175"/>
<dbReference type="PANTHER" id="PTHR42976">
    <property type="entry name" value="BIFUNCTIONAL CHITINASE/LYSOZYME-RELATED"/>
    <property type="match status" value="1"/>
</dbReference>
<sequence>MPVGEFSPYIDVTLWPPPNYADLAAAGIDDGTLAFIVSGAGGEPAADATVLAAQLRLIVDTFGIHKFDFDVEGGMQANKPVLTRQAQAIAAWSVDDAQQLVTFAQEKGVGELSMWSVARDATGQLGSVTPHGSGIANPAAMARPVTTTRQARSRPAARPCRRCRQHRSRPHYRRCRRCRRCR</sequence>
<organism evidence="2 3">
    <name type="scientific">Mycobacterium spongiae</name>
    <dbReference type="NCBI Taxonomy" id="886343"/>
    <lineage>
        <taxon>Bacteria</taxon>
        <taxon>Bacillati</taxon>
        <taxon>Actinomycetota</taxon>
        <taxon>Actinomycetes</taxon>
        <taxon>Mycobacteriales</taxon>
        <taxon>Mycobacteriaceae</taxon>
        <taxon>Mycobacterium</taxon>
    </lineage>
</organism>
<dbReference type="RefSeq" id="WP_211698305.1">
    <property type="nucleotide sequence ID" value="NZ_CP046600.1"/>
</dbReference>